<dbReference type="eggNOG" id="COG3087">
    <property type="taxonomic scope" value="Bacteria"/>
</dbReference>
<keyword evidence="4" id="KW-1185">Reference proteome</keyword>
<feature type="transmembrane region" description="Helical" evidence="2">
    <location>
        <begin position="353"/>
        <end position="371"/>
    </location>
</feature>
<feature type="transmembrane region" description="Helical" evidence="2">
    <location>
        <begin position="810"/>
        <end position="827"/>
    </location>
</feature>
<feature type="transmembrane region" description="Helical" evidence="2">
    <location>
        <begin position="596"/>
        <end position="613"/>
    </location>
</feature>
<dbReference type="PANTHER" id="PTHR48125">
    <property type="entry name" value="LP07818P1"/>
    <property type="match status" value="1"/>
</dbReference>
<accession>J0NGX2</accession>
<feature type="transmembrane region" description="Helical" evidence="2">
    <location>
        <begin position="210"/>
        <end position="230"/>
    </location>
</feature>
<feature type="transmembrane region" description="Helical" evidence="2">
    <location>
        <begin position="781"/>
        <end position="798"/>
    </location>
</feature>
<feature type="transmembrane region" description="Helical" evidence="2">
    <location>
        <begin position="674"/>
        <end position="692"/>
    </location>
</feature>
<sequence>MSAPYYPGGRPPFGGELQEILRRLDLMERKIDWIAQRVVKPAQSPAPATVPDSRSRPESDSAESSKTVEQDTAMAVDEHTERAPAQQAAAKNSEQPEAVRRPPAIPPPAAVPPALQRPVPAPQAQPQNVHSGTPTPGAYSMYGAYGHPDSAQQPHPPVGASGASETSGAWNRIRSEGNVGRYLLSGAAALLVVLAAVSLIALVWDRIPDLVKIGLLGLIAAGLLTSGTLLSKRATRQRVAAATLTGTGGALGFVAIIGSVLLNTGVPVLLAFALMAAWAIVLLVTARTTSQIFTAVVSGLGTLITIGFASWHTTEHPETVAFTWTLVCLDVLALAAITAYLARSSTSMRLAPWFPVTAVPATIMTAAFTPVGALAPAYEPLCVILVFLPAVLIGIQVMDAGPRLYRSGWRWAAGLDWSLVGLVVLIAQCRLVGARAGGESVAVLVNAGAAGAPLLIGVIGAVLLVKPLSHAWRGQVAPVHLAVGILVGLLSSWSEIRMFPLVVIGLIAAAAPCARLLHSAAVPVVSGFGVVVLLGLVHQADVMSQACALAGLVLTPVGAVVLEQLLERAPLPQEDAGIPWKNHDQELAARRVSLSWASWILAADLVVLAPVLISRIWPHLHIGMLAAGVIAIVLARLGLASPTPTPRTLFTGALAGQRAGARGATPVTTEPPPAIWSGYASLFLVALAGLAVATPLSSMLWQTLLVIVALSVMTTAIWLLWPWLCRPLETIVAAAPMSVVLWWSIWILLGARMTGALVSVMVLATGAMCIAVGFSLRVTALRHYGLVLVLASVIKLAVMDIGSQNSVTRIIALGIAGLICFGLSLAYNRIAADDNKDANASPPPQSESSAAPSSYGRPAPQAVPSSGGYTYGYQGSDPADDRRFQPPQQG</sequence>
<dbReference type="Proteomes" id="UP000002941">
    <property type="component" value="Unassembled WGS sequence"/>
</dbReference>
<evidence type="ECO:0000256" key="1">
    <source>
        <dbReference type="SAM" id="MobiDB-lite"/>
    </source>
</evidence>
<keyword evidence="2" id="KW-1133">Transmembrane helix</keyword>
<dbReference type="OrthoDB" id="3261236at2"/>
<feature type="transmembrane region" description="Helical" evidence="2">
    <location>
        <begin position="292"/>
        <end position="309"/>
    </location>
</feature>
<keyword evidence="2" id="KW-0472">Membrane</keyword>
<evidence type="ECO:0000256" key="2">
    <source>
        <dbReference type="SAM" id="Phobius"/>
    </source>
</evidence>
<feature type="transmembrane region" description="Helical" evidence="2">
    <location>
        <begin position="242"/>
        <end position="262"/>
    </location>
</feature>
<feature type="transmembrane region" description="Helical" evidence="2">
    <location>
        <begin position="756"/>
        <end position="775"/>
    </location>
</feature>
<feature type="transmembrane region" description="Helical" evidence="2">
    <location>
        <begin position="268"/>
        <end position="285"/>
    </location>
</feature>
<organism evidence="3 4">
    <name type="scientific">Actinomyces massiliensis F0489</name>
    <dbReference type="NCBI Taxonomy" id="1125718"/>
    <lineage>
        <taxon>Bacteria</taxon>
        <taxon>Bacillati</taxon>
        <taxon>Actinomycetota</taxon>
        <taxon>Actinomycetes</taxon>
        <taxon>Actinomycetales</taxon>
        <taxon>Actinomycetaceae</taxon>
        <taxon>Actinomyces</taxon>
    </lineage>
</organism>
<feature type="transmembrane region" description="Helical" evidence="2">
    <location>
        <begin position="704"/>
        <end position="724"/>
    </location>
</feature>
<dbReference type="RefSeq" id="WP_008731690.1">
    <property type="nucleotide sequence ID" value="NZ_AKFT01000116.1"/>
</dbReference>
<feature type="transmembrane region" description="Helical" evidence="2">
    <location>
        <begin position="516"/>
        <end position="537"/>
    </location>
</feature>
<name>J0NGX2_9ACTO</name>
<feature type="compositionally biased region" description="Low complexity" evidence="1">
    <location>
        <begin position="112"/>
        <end position="126"/>
    </location>
</feature>
<feature type="compositionally biased region" description="Low complexity" evidence="1">
    <location>
        <begin position="865"/>
        <end position="876"/>
    </location>
</feature>
<feature type="transmembrane region" description="Helical" evidence="2">
    <location>
        <begin position="321"/>
        <end position="341"/>
    </location>
</feature>
<dbReference type="PATRIC" id="fig|1125718.3.peg.1546"/>
<gene>
    <name evidence="3" type="ORF">HMPREF1318_0860</name>
</gene>
<comment type="caution">
    <text evidence="3">The sequence shown here is derived from an EMBL/GenBank/DDBJ whole genome shotgun (WGS) entry which is preliminary data.</text>
</comment>
<proteinExistence type="predicted"/>
<feature type="transmembrane region" description="Helical" evidence="2">
    <location>
        <begin position="409"/>
        <end position="428"/>
    </location>
</feature>
<keyword evidence="2" id="KW-0812">Transmembrane</keyword>
<reference evidence="3 4" key="1">
    <citation type="submission" date="2012-05" db="EMBL/GenBank/DDBJ databases">
        <authorList>
            <person name="Harkins D.M."/>
            <person name="Madupu R."/>
            <person name="Durkin A.S."/>
            <person name="Torralba M."/>
            <person name="Methe B."/>
            <person name="Sutton G.G."/>
            <person name="Nelson K.E."/>
        </authorList>
    </citation>
    <scope>NUCLEOTIDE SEQUENCE [LARGE SCALE GENOMIC DNA]</scope>
    <source>
        <strain evidence="3 4">F0489</strain>
    </source>
</reference>
<dbReference type="AlphaFoldDB" id="J0NGX2"/>
<feature type="transmembrane region" description="Helical" evidence="2">
    <location>
        <begin position="730"/>
        <end position="749"/>
    </location>
</feature>
<dbReference type="EMBL" id="AKFT01000116">
    <property type="protein sequence ID" value="EJF43952.1"/>
    <property type="molecule type" value="Genomic_DNA"/>
</dbReference>
<protein>
    <recommendedName>
        <fullName evidence="5">Membrane protein, PF10101 family</fullName>
    </recommendedName>
</protein>
<dbReference type="PANTHER" id="PTHR48125:SF12">
    <property type="entry name" value="AT HOOK TRANSCRIPTION FACTOR FAMILY-RELATED"/>
    <property type="match status" value="1"/>
</dbReference>
<feature type="region of interest" description="Disordered" evidence="1">
    <location>
        <begin position="836"/>
        <end position="890"/>
    </location>
</feature>
<feature type="transmembrane region" description="Helical" evidence="2">
    <location>
        <begin position="620"/>
        <end position="639"/>
    </location>
</feature>
<evidence type="ECO:0000313" key="3">
    <source>
        <dbReference type="EMBL" id="EJF43952.1"/>
    </source>
</evidence>
<feature type="transmembrane region" description="Helical" evidence="2">
    <location>
        <begin position="377"/>
        <end position="397"/>
    </location>
</feature>
<evidence type="ECO:0000313" key="4">
    <source>
        <dbReference type="Proteomes" id="UP000002941"/>
    </source>
</evidence>
<feature type="region of interest" description="Disordered" evidence="1">
    <location>
        <begin position="38"/>
        <end position="166"/>
    </location>
</feature>
<evidence type="ECO:0008006" key="5">
    <source>
        <dbReference type="Google" id="ProtNLM"/>
    </source>
</evidence>
<feature type="transmembrane region" description="Helical" evidence="2">
    <location>
        <begin position="477"/>
        <end position="496"/>
    </location>
</feature>
<feature type="transmembrane region" description="Helical" evidence="2">
    <location>
        <begin position="440"/>
        <end position="465"/>
    </location>
</feature>
<feature type="transmembrane region" description="Helical" evidence="2">
    <location>
        <begin position="182"/>
        <end position="204"/>
    </location>
</feature>